<dbReference type="AlphaFoldDB" id="A0A6P4DBC8"/>
<dbReference type="InterPro" id="IPR050481">
    <property type="entry name" value="UDP-glycosyltransf_plant"/>
</dbReference>
<dbReference type="Gene3D" id="3.40.50.2000">
    <property type="entry name" value="Glycogen Phosphorylase B"/>
    <property type="match status" value="2"/>
</dbReference>
<proteinExistence type="inferred from homology"/>
<reference evidence="7" key="2">
    <citation type="submission" date="2025-08" db="UniProtKB">
        <authorList>
            <consortium name="RefSeq"/>
        </authorList>
    </citation>
    <scope>IDENTIFICATION</scope>
    <source>
        <tissue evidence="7">Whole plant</tissue>
    </source>
</reference>
<dbReference type="EC" id="2.4.1.-" evidence="5"/>
<dbReference type="PROSITE" id="PS00375">
    <property type="entry name" value="UDPGT"/>
    <property type="match status" value="1"/>
</dbReference>
<dbReference type="FunFam" id="3.40.50.2000:FF:000056">
    <property type="entry name" value="Glycosyltransferase"/>
    <property type="match status" value="1"/>
</dbReference>
<dbReference type="GO" id="GO:0035251">
    <property type="term" value="F:UDP-glucosyltransferase activity"/>
    <property type="evidence" value="ECO:0007669"/>
    <property type="project" value="InterPro"/>
</dbReference>
<evidence type="ECO:0000256" key="4">
    <source>
        <dbReference type="RuleBase" id="RU003718"/>
    </source>
</evidence>
<comment type="similarity">
    <text evidence="1 4">Belongs to the UDP-glycosyltransferase family.</text>
</comment>
<evidence type="ECO:0000256" key="3">
    <source>
        <dbReference type="ARBA" id="ARBA00022679"/>
    </source>
</evidence>
<organism evidence="6 7">
    <name type="scientific">Arachis duranensis</name>
    <name type="common">Wild peanut</name>
    <dbReference type="NCBI Taxonomy" id="130453"/>
    <lineage>
        <taxon>Eukaryota</taxon>
        <taxon>Viridiplantae</taxon>
        <taxon>Streptophyta</taxon>
        <taxon>Embryophyta</taxon>
        <taxon>Tracheophyta</taxon>
        <taxon>Spermatophyta</taxon>
        <taxon>Magnoliopsida</taxon>
        <taxon>eudicotyledons</taxon>
        <taxon>Gunneridae</taxon>
        <taxon>Pentapetalae</taxon>
        <taxon>rosids</taxon>
        <taxon>fabids</taxon>
        <taxon>Fabales</taxon>
        <taxon>Fabaceae</taxon>
        <taxon>Papilionoideae</taxon>
        <taxon>50 kb inversion clade</taxon>
        <taxon>dalbergioids sensu lato</taxon>
        <taxon>Dalbergieae</taxon>
        <taxon>Pterocarpus clade</taxon>
        <taxon>Arachis</taxon>
    </lineage>
</organism>
<evidence type="ECO:0000313" key="7">
    <source>
        <dbReference type="RefSeq" id="XP_015965523.1"/>
    </source>
</evidence>
<evidence type="ECO:0000313" key="6">
    <source>
        <dbReference type="Proteomes" id="UP000515211"/>
    </source>
</evidence>
<reference evidence="6" key="1">
    <citation type="journal article" date="2016" name="Nat. Genet.">
        <title>The genome sequences of Arachis duranensis and Arachis ipaensis, the diploid ancestors of cultivated peanut.</title>
        <authorList>
            <person name="Bertioli D.J."/>
            <person name="Cannon S.B."/>
            <person name="Froenicke L."/>
            <person name="Huang G."/>
            <person name="Farmer A.D."/>
            <person name="Cannon E.K."/>
            <person name="Liu X."/>
            <person name="Gao D."/>
            <person name="Clevenger J."/>
            <person name="Dash S."/>
            <person name="Ren L."/>
            <person name="Moretzsohn M.C."/>
            <person name="Shirasawa K."/>
            <person name="Huang W."/>
            <person name="Vidigal B."/>
            <person name="Abernathy B."/>
            <person name="Chu Y."/>
            <person name="Niederhuth C.E."/>
            <person name="Umale P."/>
            <person name="Araujo A.C."/>
            <person name="Kozik A."/>
            <person name="Kim K.D."/>
            <person name="Burow M.D."/>
            <person name="Varshney R.K."/>
            <person name="Wang X."/>
            <person name="Zhang X."/>
            <person name="Barkley N."/>
            <person name="Guimaraes P.M."/>
            <person name="Isobe S."/>
            <person name="Guo B."/>
            <person name="Liao B."/>
            <person name="Stalker H.T."/>
            <person name="Schmitz R.J."/>
            <person name="Scheffler B.E."/>
            <person name="Leal-Bertioli S.C."/>
            <person name="Xun X."/>
            <person name="Jackson S.A."/>
            <person name="Michelmore R."/>
            <person name="Ozias-Akins P."/>
        </authorList>
    </citation>
    <scope>NUCLEOTIDE SEQUENCE [LARGE SCALE GENOMIC DNA]</scope>
    <source>
        <strain evidence="6">cv. V14167</strain>
    </source>
</reference>
<keyword evidence="3 4" id="KW-0808">Transferase</keyword>
<gene>
    <name evidence="7" type="primary">LOC107489286</name>
</gene>
<dbReference type="PANTHER" id="PTHR48048:SF76">
    <property type="entry name" value="UDP-GLYCOSYLTRANSFERASE 708D1-LIKE"/>
    <property type="match status" value="1"/>
</dbReference>
<dbReference type="Proteomes" id="UP000515211">
    <property type="component" value="Chromosome 5"/>
</dbReference>
<dbReference type="GeneID" id="107489286"/>
<dbReference type="SUPFAM" id="SSF53756">
    <property type="entry name" value="UDP-Glycosyltransferase/glycogen phosphorylase"/>
    <property type="match status" value="1"/>
</dbReference>
<protein>
    <recommendedName>
        <fullName evidence="5">Glycosyltransferase</fullName>
        <ecNumber evidence="5">2.4.1.-</ecNumber>
    </recommendedName>
</protein>
<evidence type="ECO:0000256" key="5">
    <source>
        <dbReference type="RuleBase" id="RU362057"/>
    </source>
</evidence>
<dbReference type="InterPro" id="IPR002213">
    <property type="entry name" value="UDP_glucos_trans"/>
</dbReference>
<evidence type="ECO:0000256" key="1">
    <source>
        <dbReference type="ARBA" id="ARBA00009995"/>
    </source>
</evidence>
<evidence type="ECO:0000256" key="2">
    <source>
        <dbReference type="ARBA" id="ARBA00022676"/>
    </source>
</evidence>
<dbReference type="InterPro" id="IPR035595">
    <property type="entry name" value="UDP_glycos_trans_CS"/>
</dbReference>
<dbReference type="CDD" id="cd03784">
    <property type="entry name" value="GT1_Gtf-like"/>
    <property type="match status" value="1"/>
</dbReference>
<dbReference type="KEGG" id="adu:107489286"/>
<sequence>MSSSSCVAHVALLPSAGMGHLTPFLRLAAMLCHHHCHVTLITPKPTVSNAESNLLSKFFSAFPQVNQLNLHLLPSSHTANADPFFLQFDAIRRSCHLLHPLLSSLSPPLRHLSMSSFVYDMTLISPVLPVATAIGVPHYILFTSSASMFCFYSYFPKAAESTFDGDGIDIPGFSSVSKSSLPPQLLDRDGIYRKLFLEDSPKVTKLHGVFLNTFEEVESKTLKALNAGEVVKDMPPVHALGPFVPCYEFEGLGERGESLKWLDKQPNGSVIYVCFGSRIALKSNQIREIGDGLVRSGFRFLWVVKGNKVDKEDEEKGLEGVLGIELAERITKDNKGLVVKEWVDQRQILDHSAVGGFFSHCGWNSVIEAAFYGVPILGWPLLGDQKINAEFVVSNGGFGIWKKDWGWEGERLVRGEEIGDAIKELMRNESLITKAEEVKMAARKAIGVGGGSEINLQKITEQWKKSQ</sequence>
<accession>A0A6P4DBC8</accession>
<dbReference type="PANTHER" id="PTHR48048">
    <property type="entry name" value="GLYCOSYLTRANSFERASE"/>
    <property type="match status" value="1"/>
</dbReference>
<dbReference type="RefSeq" id="XP_015965523.1">
    <property type="nucleotide sequence ID" value="XM_016110037.3"/>
</dbReference>
<dbReference type="Pfam" id="PF00201">
    <property type="entry name" value="UDPGT"/>
    <property type="match status" value="1"/>
</dbReference>
<keyword evidence="2 4" id="KW-0328">Glycosyltransferase</keyword>
<dbReference type="OrthoDB" id="5835829at2759"/>
<name>A0A6P4DBC8_ARADU</name>
<keyword evidence="6" id="KW-1185">Reference proteome</keyword>